<dbReference type="InterPro" id="IPR009945">
    <property type="entry name" value="ATPase_inh_sub_z"/>
</dbReference>
<name>A0A368NZ27_AGRVI</name>
<sequence>MIQAGLLPLAYGFLLAGLRRLRLSRKFLPSVGPPSHYLDLRPAGMYRRFEQGQVMTKLHDRGHTMVQSVSGPDWCPKDDTTFTIRARRNVLTGFWAGERLGLRGQDLVLYAQALHVEDHRLPGDIDLVEKIQADFATADVAISTADIHLVLRSSHQQALRDSGCTD</sequence>
<comment type="caution">
    <text evidence="1">The sequence shown here is derived from an EMBL/GenBank/DDBJ whole genome shotgun (WGS) entry which is preliminary data.</text>
</comment>
<dbReference type="Gene3D" id="1.10.790.20">
    <property type="entry name" value="Domain of unknown function DUF1476"/>
    <property type="match status" value="1"/>
</dbReference>
<reference evidence="1 2" key="1">
    <citation type="submission" date="2018-08" db="EMBL/GenBank/DDBJ databases">
        <title>Genome sequencing of Agrobacterium vitis strain ICMP 10754.</title>
        <authorList>
            <person name="Visnovsky S.B."/>
            <person name="Pitman A.R."/>
        </authorList>
    </citation>
    <scope>NUCLEOTIDE SEQUENCE [LARGE SCALE GENOMIC DNA]</scope>
    <source>
        <strain evidence="1 2">ICMP 10754</strain>
    </source>
</reference>
<accession>A0A368NZ27</accession>
<organism evidence="1 2">
    <name type="scientific">Agrobacterium vitis</name>
    <name type="common">Rhizobium vitis</name>
    <dbReference type="NCBI Taxonomy" id="373"/>
    <lineage>
        <taxon>Bacteria</taxon>
        <taxon>Pseudomonadati</taxon>
        <taxon>Pseudomonadota</taxon>
        <taxon>Alphaproteobacteria</taxon>
        <taxon>Hyphomicrobiales</taxon>
        <taxon>Rhizobiaceae</taxon>
        <taxon>Rhizobium/Agrobacterium group</taxon>
        <taxon>Agrobacterium</taxon>
    </lineage>
</organism>
<dbReference type="InterPro" id="IPR038293">
    <property type="entry name" value="ATPase_inh_sub_z_sf"/>
</dbReference>
<protein>
    <submittedName>
        <fullName evidence="1">DUF1476 family protein</fullName>
    </submittedName>
</protein>
<evidence type="ECO:0000313" key="1">
    <source>
        <dbReference type="EMBL" id="KAA3527972.1"/>
    </source>
</evidence>
<gene>
    <name evidence="1" type="ORF">DXT89_11995</name>
</gene>
<dbReference type="AlphaFoldDB" id="A0A368NZ27"/>
<dbReference type="Pfam" id="PF07345">
    <property type="entry name" value="ATPaseInh_sub_z"/>
    <property type="match status" value="1"/>
</dbReference>
<evidence type="ECO:0000313" key="2">
    <source>
        <dbReference type="Proteomes" id="UP000436911"/>
    </source>
</evidence>
<dbReference type="EMBL" id="QUSG01000005">
    <property type="protein sequence ID" value="KAA3527972.1"/>
    <property type="molecule type" value="Genomic_DNA"/>
</dbReference>
<dbReference type="Proteomes" id="UP000436911">
    <property type="component" value="Unassembled WGS sequence"/>
</dbReference>
<proteinExistence type="predicted"/>